<organism evidence="10 11">
    <name type="scientific">Marivivens niveibacter</name>
    <dbReference type="NCBI Taxonomy" id="1930667"/>
    <lineage>
        <taxon>Bacteria</taxon>
        <taxon>Pseudomonadati</taxon>
        <taxon>Pseudomonadota</taxon>
        <taxon>Alphaproteobacteria</taxon>
        <taxon>Rhodobacterales</taxon>
        <taxon>Paracoccaceae</taxon>
        <taxon>Marivivens group</taxon>
        <taxon>Marivivens</taxon>
    </lineage>
</organism>
<dbReference type="PANTHER" id="PTHR43047:SF72">
    <property type="entry name" value="OSMOSENSING HISTIDINE PROTEIN KINASE SLN1"/>
    <property type="match status" value="1"/>
</dbReference>
<keyword evidence="7" id="KW-0472">Membrane</keyword>
<dbReference type="EMBL" id="MSPP01000006">
    <property type="protein sequence ID" value="OUD08294.1"/>
    <property type="molecule type" value="Genomic_DNA"/>
</dbReference>
<evidence type="ECO:0000256" key="5">
    <source>
        <dbReference type="ARBA" id="ARBA00022777"/>
    </source>
</evidence>
<dbReference type="SUPFAM" id="SSF55874">
    <property type="entry name" value="ATPase domain of HSP90 chaperone/DNA topoisomerase II/histidine kinase"/>
    <property type="match status" value="1"/>
</dbReference>
<evidence type="ECO:0000313" key="10">
    <source>
        <dbReference type="EMBL" id="OUD08294.1"/>
    </source>
</evidence>
<keyword evidence="7" id="KW-1133">Transmembrane helix</keyword>
<dbReference type="Proteomes" id="UP000194664">
    <property type="component" value="Unassembled WGS sequence"/>
</dbReference>
<dbReference type="GO" id="GO:0009927">
    <property type="term" value="F:histidine phosphotransfer kinase activity"/>
    <property type="evidence" value="ECO:0007669"/>
    <property type="project" value="TreeGrafter"/>
</dbReference>
<dbReference type="SUPFAM" id="SSF47384">
    <property type="entry name" value="Homodimeric domain of signal transducing histidine kinase"/>
    <property type="match status" value="1"/>
</dbReference>
<proteinExistence type="predicted"/>
<dbReference type="InterPro" id="IPR005467">
    <property type="entry name" value="His_kinase_dom"/>
</dbReference>
<feature type="domain" description="Histidine kinase" evidence="8">
    <location>
        <begin position="445"/>
        <end position="660"/>
    </location>
</feature>
<dbReference type="InterPro" id="IPR011006">
    <property type="entry name" value="CheY-like_superfamily"/>
</dbReference>
<feature type="transmembrane region" description="Helical" evidence="7">
    <location>
        <begin position="197"/>
        <end position="216"/>
    </location>
</feature>
<evidence type="ECO:0000259" key="8">
    <source>
        <dbReference type="PROSITE" id="PS50109"/>
    </source>
</evidence>
<dbReference type="Pfam" id="PF02518">
    <property type="entry name" value="HATPase_c"/>
    <property type="match status" value="1"/>
</dbReference>
<evidence type="ECO:0000256" key="2">
    <source>
        <dbReference type="ARBA" id="ARBA00012438"/>
    </source>
</evidence>
<feature type="transmembrane region" description="Helical" evidence="7">
    <location>
        <begin position="28"/>
        <end position="47"/>
    </location>
</feature>
<evidence type="ECO:0000256" key="3">
    <source>
        <dbReference type="ARBA" id="ARBA00022553"/>
    </source>
</evidence>
<dbReference type="InterPro" id="IPR003661">
    <property type="entry name" value="HisK_dim/P_dom"/>
</dbReference>
<feature type="transmembrane region" description="Helical" evidence="7">
    <location>
        <begin position="52"/>
        <end position="72"/>
    </location>
</feature>
<dbReference type="SUPFAM" id="SSF55785">
    <property type="entry name" value="PYP-like sensor domain (PAS domain)"/>
    <property type="match status" value="1"/>
</dbReference>
<dbReference type="InterPro" id="IPR003594">
    <property type="entry name" value="HATPase_dom"/>
</dbReference>
<gene>
    <name evidence="10" type="ORF">BVC71_14065</name>
</gene>
<dbReference type="PRINTS" id="PR00344">
    <property type="entry name" value="BCTRLSENSOR"/>
</dbReference>
<dbReference type="Gene3D" id="3.30.565.10">
    <property type="entry name" value="Histidine kinase-like ATPase, C-terminal domain"/>
    <property type="match status" value="1"/>
</dbReference>
<dbReference type="EC" id="2.7.13.3" evidence="2"/>
<dbReference type="Gene3D" id="3.40.50.2300">
    <property type="match status" value="1"/>
</dbReference>
<feature type="domain" description="Response regulatory" evidence="9">
    <location>
        <begin position="683"/>
        <end position="797"/>
    </location>
</feature>
<feature type="transmembrane region" description="Helical" evidence="7">
    <location>
        <begin position="87"/>
        <end position="110"/>
    </location>
</feature>
<reference evidence="10 11" key="1">
    <citation type="submission" date="2016-12" db="EMBL/GenBank/DDBJ databases">
        <title>The draft genome sequence of HSLHS2.</title>
        <authorList>
            <person name="Hu D."/>
            <person name="Wang L."/>
            <person name="Shao Z."/>
        </authorList>
    </citation>
    <scope>NUCLEOTIDE SEQUENCE [LARGE SCALE GENOMIC DNA]</scope>
    <source>
        <strain evidence="10">MCCC 1A06712</strain>
    </source>
</reference>
<dbReference type="InterPro" id="IPR036890">
    <property type="entry name" value="HATPase_C_sf"/>
</dbReference>
<dbReference type="Pfam" id="PF00072">
    <property type="entry name" value="Response_reg"/>
    <property type="match status" value="1"/>
</dbReference>
<dbReference type="Gene3D" id="1.10.287.130">
    <property type="match status" value="1"/>
</dbReference>
<feature type="transmembrane region" description="Helical" evidence="7">
    <location>
        <begin position="122"/>
        <end position="145"/>
    </location>
</feature>
<keyword evidence="5" id="KW-0418">Kinase</keyword>
<evidence type="ECO:0000259" key="9">
    <source>
        <dbReference type="PROSITE" id="PS50110"/>
    </source>
</evidence>
<dbReference type="InterPro" id="IPR036097">
    <property type="entry name" value="HisK_dim/P_sf"/>
</dbReference>
<dbReference type="SMART" id="SM00387">
    <property type="entry name" value="HATPase_c"/>
    <property type="match status" value="1"/>
</dbReference>
<sequence length="798" mass="87314">MLFFLPIVLGWTILLSYGSAVYGSNAFIIQYSPSIGFYSLIIGLAIYPPHRFWIPALTFVAVLFVPFCLPFVELQNWYDLLQTAPNVVAIIFAVNVGAAILNGAIAMWVFGQFRAKMSPYSADMVLAFAGQVAFLVLNLCMVFGFDRFMSAQSDVAQALAGYDGHYIDLAIRRVLRGCAVFLVFILLFFNRPRWKDAYYVALPVAVYVGLAALHSMGYGSPSGIEAAIAGCTFALLLPSSAATLALVVSVGLYASLTGVYLSDVVYASPQEGVLEYYSIALLNLAAIILAKSGAQHERETSAVDSITRLDVARDFAGVGIFMVNQSTGVIQLDHTGMRVTGIPRVFSNVADVYSRFAPESQKELIAVGVVEPGTSFNRILRVPRDDGDDVIIRIFVWAQRSESGANLAYGLVVDITEAYKQESALRHALTDLEAKDEKQRRMFSIISHEIRTPASVLSMLIEDLDHTNLEETRSRMEEASDQLLGVLTDMRQAVNPAQNMAIVKTSYLPAQLAETVRNTYQDLAHKSSMRIELNLGAGANVRRVGDQTRAKQLIGNLVRNALIHSKGTKVEIYFEERKEATGETWTQWTIRDDGVGVPKDEVPRLFEPFERGGADPRNQADGSGLGLYIAKTTVELLGGAIVYVPIPKGACYAISLPEPIAADQSAPQPAKKSLPMAHTSKMDVLLAEDNALVAEVTKSRLSKLFKSVTVASDGQMALEYLENHSPDLVITDLFMPKLEGDELIKRLREKGHEFPIIGLTAAAVGNDIDRFQAAGADLVMAKPLDMERLMAFLARLAE</sequence>
<accession>A0A251WW56</accession>
<dbReference type="PANTHER" id="PTHR43047">
    <property type="entry name" value="TWO-COMPONENT HISTIDINE PROTEIN KINASE"/>
    <property type="match status" value="1"/>
</dbReference>
<dbReference type="InterPro" id="IPR004358">
    <property type="entry name" value="Sig_transdc_His_kin-like_C"/>
</dbReference>
<keyword evidence="3 6" id="KW-0597">Phosphoprotein</keyword>
<evidence type="ECO:0000256" key="1">
    <source>
        <dbReference type="ARBA" id="ARBA00000085"/>
    </source>
</evidence>
<feature type="modified residue" description="4-aspartylphosphate" evidence="6">
    <location>
        <position position="732"/>
    </location>
</feature>
<name>A0A251WW56_9RHOB</name>
<dbReference type="CDD" id="cd17546">
    <property type="entry name" value="REC_hyHK_CKI1_RcsC-like"/>
    <property type="match status" value="1"/>
</dbReference>
<feature type="transmembrane region" description="Helical" evidence="7">
    <location>
        <begin position="273"/>
        <end position="290"/>
    </location>
</feature>
<comment type="catalytic activity">
    <reaction evidence="1">
        <text>ATP + protein L-histidine = ADP + protein N-phospho-L-histidine.</text>
        <dbReference type="EC" id="2.7.13.3"/>
    </reaction>
</comment>
<dbReference type="OrthoDB" id="9795133at2"/>
<evidence type="ECO:0000256" key="4">
    <source>
        <dbReference type="ARBA" id="ARBA00022679"/>
    </source>
</evidence>
<keyword evidence="11" id="KW-1185">Reference proteome</keyword>
<dbReference type="InterPro" id="IPR001789">
    <property type="entry name" value="Sig_transdc_resp-reg_receiver"/>
</dbReference>
<evidence type="ECO:0000313" key="11">
    <source>
        <dbReference type="Proteomes" id="UP000194664"/>
    </source>
</evidence>
<dbReference type="SUPFAM" id="SSF52172">
    <property type="entry name" value="CheY-like"/>
    <property type="match status" value="1"/>
</dbReference>
<dbReference type="GO" id="GO:0005886">
    <property type="term" value="C:plasma membrane"/>
    <property type="evidence" value="ECO:0007669"/>
    <property type="project" value="TreeGrafter"/>
</dbReference>
<dbReference type="PROSITE" id="PS50110">
    <property type="entry name" value="RESPONSE_REGULATORY"/>
    <property type="match status" value="1"/>
</dbReference>
<keyword evidence="4" id="KW-0808">Transferase</keyword>
<protein>
    <recommendedName>
        <fullName evidence="2">histidine kinase</fullName>
        <ecNumber evidence="2">2.7.13.3</ecNumber>
    </recommendedName>
</protein>
<feature type="transmembrane region" description="Helical" evidence="7">
    <location>
        <begin position="236"/>
        <end position="261"/>
    </location>
</feature>
<dbReference type="GO" id="GO:0000155">
    <property type="term" value="F:phosphorelay sensor kinase activity"/>
    <property type="evidence" value="ECO:0007669"/>
    <property type="project" value="InterPro"/>
</dbReference>
<dbReference type="InterPro" id="IPR035965">
    <property type="entry name" value="PAS-like_dom_sf"/>
</dbReference>
<comment type="caution">
    <text evidence="10">The sequence shown here is derived from an EMBL/GenBank/DDBJ whole genome shotgun (WGS) entry which is preliminary data.</text>
</comment>
<evidence type="ECO:0000256" key="6">
    <source>
        <dbReference type="PROSITE-ProRule" id="PRU00169"/>
    </source>
</evidence>
<feature type="transmembrane region" description="Helical" evidence="7">
    <location>
        <begin position="174"/>
        <end position="190"/>
    </location>
</feature>
<evidence type="ECO:0000256" key="7">
    <source>
        <dbReference type="SAM" id="Phobius"/>
    </source>
</evidence>
<dbReference type="PROSITE" id="PS50109">
    <property type="entry name" value="HIS_KIN"/>
    <property type="match status" value="1"/>
</dbReference>
<dbReference type="AlphaFoldDB" id="A0A251WW56"/>
<keyword evidence="7" id="KW-0812">Transmembrane</keyword>
<dbReference type="SMART" id="SM00448">
    <property type="entry name" value="REC"/>
    <property type="match status" value="1"/>
</dbReference>
<dbReference type="CDD" id="cd00082">
    <property type="entry name" value="HisKA"/>
    <property type="match status" value="1"/>
</dbReference>